<dbReference type="KEGG" id="pchm:VFPPC_18694"/>
<reference evidence="1 2" key="1">
    <citation type="journal article" date="2016" name="PLoS Pathog.">
        <title>Biosynthesis of antibiotic leucinostatins in bio-control fungus Purpureocillium lilacinum and their inhibition on phytophthora revealed by genome mining.</title>
        <authorList>
            <person name="Wang G."/>
            <person name="Liu Z."/>
            <person name="Lin R."/>
            <person name="Li E."/>
            <person name="Mao Z."/>
            <person name="Ling J."/>
            <person name="Yang Y."/>
            <person name="Yin W.B."/>
            <person name="Xie B."/>
        </authorList>
    </citation>
    <scope>NUCLEOTIDE SEQUENCE [LARGE SCALE GENOMIC DNA]</scope>
    <source>
        <strain evidence="1">170</strain>
    </source>
</reference>
<protein>
    <submittedName>
        <fullName evidence="1">Uncharacterized protein</fullName>
    </submittedName>
</protein>
<keyword evidence="2" id="KW-1185">Reference proteome</keyword>
<name>A0A219ASL8_METCM</name>
<accession>A0A219ASL8</accession>
<gene>
    <name evidence="1" type="ORF">VFPPC_18694</name>
</gene>
<evidence type="ECO:0000313" key="1">
    <source>
        <dbReference type="EMBL" id="OWT43579.1"/>
    </source>
</evidence>
<organism evidence="1 2">
    <name type="scientific">Pochonia chlamydosporia 170</name>
    <dbReference type="NCBI Taxonomy" id="1380566"/>
    <lineage>
        <taxon>Eukaryota</taxon>
        <taxon>Fungi</taxon>
        <taxon>Dikarya</taxon>
        <taxon>Ascomycota</taxon>
        <taxon>Pezizomycotina</taxon>
        <taxon>Sordariomycetes</taxon>
        <taxon>Hypocreomycetidae</taxon>
        <taxon>Hypocreales</taxon>
        <taxon>Clavicipitaceae</taxon>
        <taxon>Pochonia</taxon>
    </lineage>
</organism>
<dbReference type="RefSeq" id="XP_022285989.1">
    <property type="nucleotide sequence ID" value="XM_022430267.1"/>
</dbReference>
<dbReference type="GeneID" id="33937388"/>
<dbReference type="AlphaFoldDB" id="A0A219ASL8"/>
<dbReference type="Proteomes" id="UP000078397">
    <property type="component" value="Unassembled WGS sequence"/>
</dbReference>
<comment type="caution">
    <text evidence="1">The sequence shown here is derived from an EMBL/GenBank/DDBJ whole genome shotgun (WGS) entry which is preliminary data.</text>
</comment>
<proteinExistence type="predicted"/>
<dbReference type="EMBL" id="LSBJ02000001">
    <property type="protein sequence ID" value="OWT43579.1"/>
    <property type="molecule type" value="Genomic_DNA"/>
</dbReference>
<sequence>MNLFSTQHSAPDQLTHAPDKCTRPPCPCCNKFSHITSRNRNPPCHNGNIGQASRLSTLCKESRTPATAPSLQASSFHQRAQCVEQSTLCCPGCPVEDASSRFLTLGPFSRT</sequence>
<evidence type="ECO:0000313" key="2">
    <source>
        <dbReference type="Proteomes" id="UP000078397"/>
    </source>
</evidence>